<dbReference type="Gene3D" id="3.30.565.10">
    <property type="entry name" value="Histidine kinase-like ATPase, C-terminal domain"/>
    <property type="match status" value="1"/>
</dbReference>
<evidence type="ECO:0000256" key="4">
    <source>
        <dbReference type="ARBA" id="ARBA00022475"/>
    </source>
</evidence>
<dbReference type="GO" id="GO:0005524">
    <property type="term" value="F:ATP binding"/>
    <property type="evidence" value="ECO:0007669"/>
    <property type="project" value="UniProtKB-KW"/>
</dbReference>
<dbReference type="CDD" id="cd00082">
    <property type="entry name" value="HisKA"/>
    <property type="match status" value="1"/>
</dbReference>
<dbReference type="Pfam" id="PF02518">
    <property type="entry name" value="HATPase_c"/>
    <property type="match status" value="1"/>
</dbReference>
<keyword evidence="7" id="KW-0547">Nucleotide-binding</keyword>
<evidence type="ECO:0000256" key="3">
    <source>
        <dbReference type="ARBA" id="ARBA00012438"/>
    </source>
</evidence>
<dbReference type="GO" id="GO:0004721">
    <property type="term" value="F:phosphoprotein phosphatase activity"/>
    <property type="evidence" value="ECO:0007669"/>
    <property type="project" value="TreeGrafter"/>
</dbReference>
<dbReference type="InterPro" id="IPR003594">
    <property type="entry name" value="HATPase_dom"/>
</dbReference>
<dbReference type="SMART" id="SM00388">
    <property type="entry name" value="HisKA"/>
    <property type="match status" value="1"/>
</dbReference>
<dbReference type="InterPro" id="IPR036890">
    <property type="entry name" value="HATPase_C_sf"/>
</dbReference>
<dbReference type="Gene3D" id="1.10.287.130">
    <property type="match status" value="1"/>
</dbReference>
<evidence type="ECO:0000256" key="1">
    <source>
        <dbReference type="ARBA" id="ARBA00000085"/>
    </source>
</evidence>
<gene>
    <name evidence="13" type="ORF">SAMN05444486_102786</name>
</gene>
<dbReference type="SUPFAM" id="SSF47384">
    <property type="entry name" value="Homodimeric domain of signal transducing histidine kinase"/>
    <property type="match status" value="1"/>
</dbReference>
<dbReference type="InterPro" id="IPR013656">
    <property type="entry name" value="PAS_4"/>
</dbReference>
<organism evidence="13 14">
    <name type="scientific">Lentibacter algarum</name>
    <dbReference type="NCBI Taxonomy" id="576131"/>
    <lineage>
        <taxon>Bacteria</taxon>
        <taxon>Pseudomonadati</taxon>
        <taxon>Pseudomonadota</taxon>
        <taxon>Alphaproteobacteria</taxon>
        <taxon>Rhodobacterales</taxon>
        <taxon>Roseobacteraceae</taxon>
        <taxon>Lentibacter</taxon>
    </lineage>
</organism>
<keyword evidence="11" id="KW-0472">Membrane</keyword>
<keyword evidence="4" id="KW-1003">Cell membrane</keyword>
<dbReference type="Pfam" id="PF08448">
    <property type="entry name" value="PAS_4"/>
    <property type="match status" value="1"/>
</dbReference>
<dbReference type="InterPro" id="IPR004358">
    <property type="entry name" value="Sig_transdc_His_kin-like_C"/>
</dbReference>
<dbReference type="FunFam" id="3.30.565.10:FF:000006">
    <property type="entry name" value="Sensor histidine kinase WalK"/>
    <property type="match status" value="1"/>
</dbReference>
<proteinExistence type="predicted"/>
<dbReference type="OrthoDB" id="9813151at2"/>
<keyword evidence="9" id="KW-0067">ATP-binding</keyword>
<comment type="catalytic activity">
    <reaction evidence="1">
        <text>ATP + protein L-histidine = ADP + protein N-phospho-L-histidine.</text>
        <dbReference type="EC" id="2.7.13.3"/>
    </reaction>
</comment>
<dbReference type="InterPro" id="IPR003661">
    <property type="entry name" value="HisK_dim/P_dom"/>
</dbReference>
<keyword evidence="10" id="KW-0902">Two-component regulatory system</keyword>
<sequence>MSDTFSNQNMATLLAALPIPVLLVGGDGRVAATNAMAQALLGSGAALGQPYVSVLRQPALVEAVESTIKDKTLRKARFLVHSDGKEGVYEVHCNPTNALNDGVLVSFLDISDREQASQMRRDFVANVSHELRTPLTSLMGFIETLQGPAKDDAGARMQFLEIMSSEAARMERLVSDLLSLSRVEAEERLPLRDSVALGALLTSVISSLAPRASETAVEIMTDLSEHDLSVRAEADQLRQVFTNLIENAIKYGGAGGKVLVTLSAVEGQPALRGQPGVLVKVKDFGAGIDPLHIPRLTERFYRVDSHRSRQVGGTGLGLAIVKHIVQRHRGRLRIDSDLGKGAEFSVLLPRGDAV</sequence>
<evidence type="ECO:0000256" key="10">
    <source>
        <dbReference type="ARBA" id="ARBA00023012"/>
    </source>
</evidence>
<dbReference type="SUPFAM" id="SSF55785">
    <property type="entry name" value="PYP-like sensor domain (PAS domain)"/>
    <property type="match status" value="1"/>
</dbReference>
<dbReference type="STRING" id="576131.SAMN05444486_102786"/>
<keyword evidence="8 13" id="KW-0418">Kinase</keyword>
<dbReference type="InterPro" id="IPR050351">
    <property type="entry name" value="BphY/WalK/GraS-like"/>
</dbReference>
<dbReference type="PANTHER" id="PTHR45453">
    <property type="entry name" value="PHOSPHATE REGULON SENSOR PROTEIN PHOR"/>
    <property type="match status" value="1"/>
</dbReference>
<keyword evidence="6" id="KW-0808">Transferase</keyword>
<evidence type="ECO:0000256" key="7">
    <source>
        <dbReference type="ARBA" id="ARBA00022741"/>
    </source>
</evidence>
<reference evidence="13 14" key="1">
    <citation type="submission" date="2016-10" db="EMBL/GenBank/DDBJ databases">
        <authorList>
            <person name="de Groot N.N."/>
        </authorList>
    </citation>
    <scope>NUCLEOTIDE SEQUENCE [LARGE SCALE GENOMIC DNA]</scope>
    <source>
        <strain evidence="13 14">DSM 24677</strain>
    </source>
</reference>
<protein>
    <recommendedName>
        <fullName evidence="3">histidine kinase</fullName>
        <ecNumber evidence="3">2.7.13.3</ecNumber>
    </recommendedName>
</protein>
<dbReference type="InterPro" id="IPR036097">
    <property type="entry name" value="HisK_dim/P_sf"/>
</dbReference>
<name>A0A1H3KX69_9RHOB</name>
<evidence type="ECO:0000256" key="11">
    <source>
        <dbReference type="ARBA" id="ARBA00023136"/>
    </source>
</evidence>
<evidence type="ECO:0000256" key="2">
    <source>
        <dbReference type="ARBA" id="ARBA00004236"/>
    </source>
</evidence>
<evidence type="ECO:0000256" key="8">
    <source>
        <dbReference type="ARBA" id="ARBA00022777"/>
    </source>
</evidence>
<dbReference type="GO" id="GO:0005886">
    <property type="term" value="C:plasma membrane"/>
    <property type="evidence" value="ECO:0007669"/>
    <property type="project" value="UniProtKB-SubCell"/>
</dbReference>
<evidence type="ECO:0000256" key="9">
    <source>
        <dbReference type="ARBA" id="ARBA00022840"/>
    </source>
</evidence>
<dbReference type="PANTHER" id="PTHR45453:SF1">
    <property type="entry name" value="PHOSPHATE REGULON SENSOR PROTEIN PHOR"/>
    <property type="match status" value="1"/>
</dbReference>
<dbReference type="SMART" id="SM00387">
    <property type="entry name" value="HATPase_c"/>
    <property type="match status" value="1"/>
</dbReference>
<evidence type="ECO:0000313" key="14">
    <source>
        <dbReference type="Proteomes" id="UP000199026"/>
    </source>
</evidence>
<accession>A0A1H3KX69</accession>
<dbReference type="EC" id="2.7.13.3" evidence="3"/>
<dbReference type="SUPFAM" id="SSF55874">
    <property type="entry name" value="ATPase domain of HSP90 chaperone/DNA topoisomerase II/histidine kinase"/>
    <property type="match status" value="1"/>
</dbReference>
<dbReference type="AlphaFoldDB" id="A0A1H3KX69"/>
<dbReference type="PROSITE" id="PS50109">
    <property type="entry name" value="HIS_KIN"/>
    <property type="match status" value="1"/>
</dbReference>
<dbReference type="GO" id="GO:0000155">
    <property type="term" value="F:phosphorelay sensor kinase activity"/>
    <property type="evidence" value="ECO:0007669"/>
    <property type="project" value="InterPro"/>
</dbReference>
<dbReference type="EMBL" id="FNPR01000002">
    <property type="protein sequence ID" value="SDY56318.1"/>
    <property type="molecule type" value="Genomic_DNA"/>
</dbReference>
<dbReference type="PRINTS" id="PR00344">
    <property type="entry name" value="BCTRLSENSOR"/>
</dbReference>
<evidence type="ECO:0000256" key="6">
    <source>
        <dbReference type="ARBA" id="ARBA00022679"/>
    </source>
</evidence>
<evidence type="ECO:0000259" key="12">
    <source>
        <dbReference type="PROSITE" id="PS50109"/>
    </source>
</evidence>
<comment type="subcellular location">
    <subcellularLocation>
        <location evidence="2">Cell membrane</location>
    </subcellularLocation>
</comment>
<evidence type="ECO:0000256" key="5">
    <source>
        <dbReference type="ARBA" id="ARBA00022553"/>
    </source>
</evidence>
<evidence type="ECO:0000313" key="13">
    <source>
        <dbReference type="EMBL" id="SDY56318.1"/>
    </source>
</evidence>
<keyword evidence="5" id="KW-0597">Phosphoprotein</keyword>
<dbReference type="GO" id="GO:0016036">
    <property type="term" value="P:cellular response to phosphate starvation"/>
    <property type="evidence" value="ECO:0007669"/>
    <property type="project" value="TreeGrafter"/>
</dbReference>
<feature type="domain" description="Histidine kinase" evidence="12">
    <location>
        <begin position="126"/>
        <end position="352"/>
    </location>
</feature>
<dbReference type="FunFam" id="1.10.287.130:FF:000008">
    <property type="entry name" value="Two-component sensor histidine kinase"/>
    <property type="match status" value="1"/>
</dbReference>
<dbReference type="InterPro" id="IPR035965">
    <property type="entry name" value="PAS-like_dom_sf"/>
</dbReference>
<dbReference type="Pfam" id="PF00512">
    <property type="entry name" value="HisKA"/>
    <property type="match status" value="1"/>
</dbReference>
<dbReference type="Gene3D" id="3.30.450.20">
    <property type="entry name" value="PAS domain"/>
    <property type="match status" value="1"/>
</dbReference>
<dbReference type="InterPro" id="IPR005467">
    <property type="entry name" value="His_kinase_dom"/>
</dbReference>
<keyword evidence="14" id="KW-1185">Reference proteome</keyword>
<dbReference type="Proteomes" id="UP000199026">
    <property type="component" value="Unassembled WGS sequence"/>
</dbReference>